<dbReference type="GO" id="GO:0004843">
    <property type="term" value="F:cysteine-type deubiquitinase activity"/>
    <property type="evidence" value="ECO:0007669"/>
    <property type="project" value="UniProtKB-EC"/>
</dbReference>
<evidence type="ECO:0000256" key="7">
    <source>
        <dbReference type="ARBA" id="ARBA00022786"/>
    </source>
</evidence>
<feature type="compositionally biased region" description="Low complexity" evidence="12">
    <location>
        <begin position="949"/>
        <end position="977"/>
    </location>
</feature>
<dbReference type="PANTHER" id="PTHR24006:SF874">
    <property type="entry name" value="UBIQUITIN CARBOXYL-TERMINAL HYDROLASE 16"/>
    <property type="match status" value="1"/>
</dbReference>
<keyword evidence="4" id="KW-0645">Protease</keyword>
<dbReference type="Gene3D" id="3.90.70.10">
    <property type="entry name" value="Cysteine proteinases"/>
    <property type="match status" value="1"/>
</dbReference>
<keyword evidence="7" id="KW-0833">Ubl conjugation pathway</keyword>
<evidence type="ECO:0000313" key="16">
    <source>
        <dbReference type="RefSeq" id="XP_011074221.1"/>
    </source>
</evidence>
<dbReference type="AlphaFoldDB" id="A0A6I9T1X4"/>
<evidence type="ECO:0000313" key="15">
    <source>
        <dbReference type="Proteomes" id="UP000504604"/>
    </source>
</evidence>
<dbReference type="GO" id="GO:0005634">
    <property type="term" value="C:nucleus"/>
    <property type="evidence" value="ECO:0007669"/>
    <property type="project" value="TreeGrafter"/>
</dbReference>
<dbReference type="EC" id="3.4.19.12" evidence="3"/>
<evidence type="ECO:0000256" key="3">
    <source>
        <dbReference type="ARBA" id="ARBA00012759"/>
    </source>
</evidence>
<comment type="similarity">
    <text evidence="2">Belongs to the peptidase C19 family.</text>
</comment>
<evidence type="ECO:0000259" key="14">
    <source>
        <dbReference type="PROSITE" id="PS50865"/>
    </source>
</evidence>
<dbReference type="GO" id="GO:0016579">
    <property type="term" value="P:protein deubiquitination"/>
    <property type="evidence" value="ECO:0007669"/>
    <property type="project" value="EnsemblPlants"/>
</dbReference>
<dbReference type="GO" id="GO:0048366">
    <property type="term" value="P:leaf development"/>
    <property type="evidence" value="ECO:0007669"/>
    <property type="project" value="EnsemblPlants"/>
</dbReference>
<keyword evidence="10" id="KW-0862">Zinc</keyword>
<dbReference type="RefSeq" id="XP_011074221.1">
    <property type="nucleotide sequence ID" value="XM_011075919.2"/>
</dbReference>
<dbReference type="GO" id="GO:0006508">
    <property type="term" value="P:proteolysis"/>
    <property type="evidence" value="ECO:0007669"/>
    <property type="project" value="UniProtKB-KW"/>
</dbReference>
<dbReference type="Proteomes" id="UP000504604">
    <property type="component" value="Linkage group LG3"/>
</dbReference>
<dbReference type="InterPro" id="IPR050164">
    <property type="entry name" value="Peptidase_C19"/>
</dbReference>
<dbReference type="PANTHER" id="PTHR24006">
    <property type="entry name" value="UBIQUITIN CARBOXYL-TERMINAL HYDROLASE"/>
    <property type="match status" value="1"/>
</dbReference>
<sequence>MLLVGDLRFLCSLVVVVVGWFLARWKWRRWVARNAEIRRRMALAREESDRIELEAAAGYSSYGPVLAAEPLADELVVGLGRSPGRSPPQHQCEVCFSPTTTRCKQCKAVRYCSRKCQTIHWLQGHKEECHSFTTYQNIDKGVHSYSKEFKQDGIQSSQNYIEIEGTRTTESVESSSGEQTFSSPILNLPSKNNESEKETTQVWKRTDINGKALVNSLPDECYSSTSSTDMSVASDSNLNDSNRSEGQSTFTNVESMSPFLSQQPRMTNPKYGMDASSFSNQLNSGDIQTDEKSELSTSSGRTAAGSQHSLPEMSTSSSDFWGGTLEPIRSKTDGLDKFGEVNMSNSGSSSTPSSGEINVHVKVLGADMNRVREDDTCPVTSVPEASTLSEVCEEGLKFSGPLSLSGNSECSAKEEAQLSSSDACQAHISEEHVPSKHAINISSLQSSACKQLDHETDLTNGVLDAKKCQQNDSVRLRSSDAHLSSSTCIRKPAVLNVKSIESECAHRDGACSLDSSGHLPCAKSGTDPSARRVMDQFRASNFTRHGTLGAENGITRYEGLFPYELFVKLYTWKERELCPSGLINCGNSCYANAILQCLTFTPPLTAYFLQGFHEKACQKKEWCFTCEFEMLVKKAKEGKFPVSPSRIMSHMQHIGSHMGSGKQEDAHEFLRCAIDAMQFVCLKEAGVHVAGGSLDEETTLLGLTFGGYLQSKIECMGCGGTFKQHERIMDLTVEIGGEIETLEDSLSLFTRSEMLDGENKYHCRRCNSYEQAEKKLRVSEAPNVLTIALKRFQLGTFGKLNKAVKFPEVLNLAPYMSGTSDKCPIYQLYGIVVHLDVMNSAVSGHYVCYIKNNEGRWFKADDSMVRAVDLENVLSQEAYMLFYARCSPRAPRLIRSSIIPRDTRKAKTPSLKFKSHAAEWDVSVRTKPCNHRSHQSHHPTRSKSEDDISSSSSESTSSFFSEVASHSTESSRSESSSTNDSFDQILGETGNFWNNTPSPSSSPFTLHSRHSPLGDLDRYSSDAETGSSCSIII</sequence>
<feature type="compositionally biased region" description="Polar residues" evidence="12">
    <location>
        <begin position="276"/>
        <end position="287"/>
    </location>
</feature>
<dbReference type="InterPro" id="IPR018200">
    <property type="entry name" value="USP_CS"/>
</dbReference>
<evidence type="ECO:0000256" key="12">
    <source>
        <dbReference type="SAM" id="MobiDB-lite"/>
    </source>
</evidence>
<feature type="region of interest" description="Disordered" evidence="12">
    <location>
        <begin position="221"/>
        <end position="328"/>
    </location>
</feature>
<evidence type="ECO:0000313" key="17">
    <source>
        <dbReference type="RefSeq" id="XP_020548230.1"/>
    </source>
</evidence>
<dbReference type="SMR" id="A0A6I9T1X4"/>
<keyword evidence="15" id="KW-1185">Reference proteome</keyword>
<evidence type="ECO:0000256" key="5">
    <source>
        <dbReference type="ARBA" id="ARBA00022723"/>
    </source>
</evidence>
<dbReference type="PROSITE" id="PS50235">
    <property type="entry name" value="USP_3"/>
    <property type="match status" value="1"/>
</dbReference>
<dbReference type="KEGG" id="sind:105158986"/>
<keyword evidence="6 11" id="KW-0863">Zinc-finger</keyword>
<evidence type="ECO:0000256" key="8">
    <source>
        <dbReference type="ARBA" id="ARBA00022801"/>
    </source>
</evidence>
<reference evidence="16 17" key="1">
    <citation type="submission" date="2025-04" db="UniProtKB">
        <authorList>
            <consortium name="RefSeq"/>
        </authorList>
    </citation>
    <scope>IDENTIFICATION</scope>
</reference>
<dbReference type="PROSITE" id="PS00972">
    <property type="entry name" value="USP_1"/>
    <property type="match status" value="1"/>
</dbReference>
<evidence type="ECO:0000256" key="1">
    <source>
        <dbReference type="ARBA" id="ARBA00000707"/>
    </source>
</evidence>
<feature type="region of interest" description="Disordered" evidence="12">
    <location>
        <begin position="166"/>
        <end position="203"/>
    </location>
</feature>
<evidence type="ECO:0000259" key="13">
    <source>
        <dbReference type="PROSITE" id="PS50235"/>
    </source>
</evidence>
<dbReference type="InterPro" id="IPR001394">
    <property type="entry name" value="Peptidase_C19_UCH"/>
</dbReference>
<dbReference type="GO" id="GO:0051301">
    <property type="term" value="P:cell division"/>
    <property type="evidence" value="ECO:0007669"/>
    <property type="project" value="EnsemblPlants"/>
</dbReference>
<gene>
    <name evidence="16 17" type="primary">LOC105158986</name>
</gene>
<protein>
    <recommendedName>
        <fullName evidence="3">ubiquitinyl hydrolase 1</fullName>
        <ecNumber evidence="3">3.4.19.12</ecNumber>
    </recommendedName>
</protein>
<evidence type="ECO:0000256" key="4">
    <source>
        <dbReference type="ARBA" id="ARBA00022670"/>
    </source>
</evidence>
<dbReference type="GO" id="GO:0005829">
    <property type="term" value="C:cytosol"/>
    <property type="evidence" value="ECO:0007669"/>
    <property type="project" value="TreeGrafter"/>
</dbReference>
<feature type="region of interest" description="Disordered" evidence="12">
    <location>
        <begin position="924"/>
        <end position="1009"/>
    </location>
</feature>
<evidence type="ECO:0000256" key="10">
    <source>
        <dbReference type="ARBA" id="ARBA00022833"/>
    </source>
</evidence>
<feature type="compositionally biased region" description="Polar residues" evidence="12">
    <location>
        <begin position="295"/>
        <end position="319"/>
    </location>
</feature>
<dbReference type="GeneID" id="105158986"/>
<keyword evidence="9" id="KW-0788">Thiol protease</keyword>
<dbReference type="Gramene" id="SIN_1015698.t">
    <property type="protein sequence ID" value="SIN_1015698.t"/>
    <property type="gene ID" value="SIN_1015698"/>
</dbReference>
<dbReference type="GO" id="GO:0048364">
    <property type="term" value="P:root development"/>
    <property type="evidence" value="ECO:0007669"/>
    <property type="project" value="EnsemblPlants"/>
</dbReference>
<dbReference type="GO" id="GO:0009908">
    <property type="term" value="P:flower development"/>
    <property type="evidence" value="ECO:0007669"/>
    <property type="project" value="EnsemblPlants"/>
</dbReference>
<dbReference type="OrthoDB" id="420187at2759"/>
<dbReference type="FunFam" id="6.10.140.2220:FF:000006">
    <property type="entry name" value="Ubiquitin carboxyl-terminal hydrolase 15"/>
    <property type="match status" value="1"/>
</dbReference>
<feature type="compositionally biased region" description="Low complexity" evidence="12">
    <location>
        <begin position="223"/>
        <end position="236"/>
    </location>
</feature>
<feature type="compositionally biased region" description="Basic residues" evidence="12">
    <location>
        <begin position="928"/>
        <end position="941"/>
    </location>
</feature>
<comment type="catalytic activity">
    <reaction evidence="1">
        <text>Thiol-dependent hydrolysis of ester, thioester, amide, peptide and isopeptide bonds formed by the C-terminal Gly of ubiquitin (a 76-residue protein attached to proteins as an intracellular targeting signal).</text>
        <dbReference type="EC" id="3.4.19.12"/>
    </reaction>
</comment>
<keyword evidence="8 16" id="KW-0378">Hydrolase</keyword>
<feature type="compositionally biased region" description="Basic and acidic residues" evidence="12">
    <location>
        <begin position="193"/>
        <end position="203"/>
    </location>
</feature>
<name>A0A6I9T1X4_SESIN</name>
<dbReference type="InterPro" id="IPR038765">
    <property type="entry name" value="Papain-like_cys_pep_sf"/>
</dbReference>
<evidence type="ECO:0000256" key="9">
    <source>
        <dbReference type="ARBA" id="ARBA00022807"/>
    </source>
</evidence>
<dbReference type="InterPro" id="IPR028889">
    <property type="entry name" value="USP"/>
</dbReference>
<dbReference type="Pfam" id="PF01753">
    <property type="entry name" value="zf-MYND"/>
    <property type="match status" value="1"/>
</dbReference>
<dbReference type="SUPFAM" id="SSF144232">
    <property type="entry name" value="HIT/MYND zinc finger-like"/>
    <property type="match status" value="1"/>
</dbReference>
<dbReference type="RefSeq" id="XP_020548230.1">
    <property type="nucleotide sequence ID" value="XM_020692571.1"/>
</dbReference>
<feature type="domain" description="MYND-type" evidence="14">
    <location>
        <begin position="92"/>
        <end position="129"/>
    </location>
</feature>
<accession>A0A6I9T1X4</accession>
<dbReference type="Pfam" id="PF00443">
    <property type="entry name" value="UCH"/>
    <property type="match status" value="1"/>
</dbReference>
<dbReference type="GO" id="GO:1901000">
    <property type="term" value="P:regulation of response to salt stress"/>
    <property type="evidence" value="ECO:0007669"/>
    <property type="project" value="EnsemblPlants"/>
</dbReference>
<dbReference type="Gene3D" id="6.10.140.2220">
    <property type="match status" value="1"/>
</dbReference>
<feature type="compositionally biased region" description="Polar residues" evidence="12">
    <location>
        <begin position="237"/>
        <end position="266"/>
    </location>
</feature>
<dbReference type="GO" id="GO:0009651">
    <property type="term" value="P:response to salt stress"/>
    <property type="evidence" value="ECO:0007669"/>
    <property type="project" value="EnsemblPlants"/>
</dbReference>
<keyword evidence="5" id="KW-0479">Metal-binding</keyword>
<dbReference type="SUPFAM" id="SSF54001">
    <property type="entry name" value="Cysteine proteinases"/>
    <property type="match status" value="1"/>
</dbReference>
<feature type="domain" description="USP" evidence="13">
    <location>
        <begin position="580"/>
        <end position="886"/>
    </location>
</feature>
<dbReference type="InterPro" id="IPR002893">
    <property type="entry name" value="Znf_MYND"/>
</dbReference>
<evidence type="ECO:0000256" key="11">
    <source>
        <dbReference type="PROSITE-ProRule" id="PRU00134"/>
    </source>
</evidence>
<feature type="compositionally biased region" description="Polar residues" evidence="12">
    <location>
        <begin position="166"/>
        <end position="192"/>
    </location>
</feature>
<dbReference type="FunFam" id="3.90.70.10:FF:000026">
    <property type="entry name" value="Ubiquitin carboxyl-terminal hydrolase 15"/>
    <property type="match status" value="1"/>
</dbReference>
<proteinExistence type="inferred from homology"/>
<dbReference type="GO" id="GO:0008270">
    <property type="term" value="F:zinc ion binding"/>
    <property type="evidence" value="ECO:0007669"/>
    <property type="project" value="UniProtKB-KW"/>
</dbReference>
<evidence type="ECO:0000256" key="2">
    <source>
        <dbReference type="ARBA" id="ARBA00009085"/>
    </source>
</evidence>
<evidence type="ECO:0000256" key="6">
    <source>
        <dbReference type="ARBA" id="ARBA00022771"/>
    </source>
</evidence>
<organism evidence="15 16">
    <name type="scientific">Sesamum indicum</name>
    <name type="common">Oriental sesame</name>
    <name type="synonym">Sesamum orientale</name>
    <dbReference type="NCBI Taxonomy" id="4182"/>
    <lineage>
        <taxon>Eukaryota</taxon>
        <taxon>Viridiplantae</taxon>
        <taxon>Streptophyta</taxon>
        <taxon>Embryophyta</taxon>
        <taxon>Tracheophyta</taxon>
        <taxon>Spermatophyta</taxon>
        <taxon>Magnoliopsida</taxon>
        <taxon>eudicotyledons</taxon>
        <taxon>Gunneridae</taxon>
        <taxon>Pentapetalae</taxon>
        <taxon>asterids</taxon>
        <taxon>lamiids</taxon>
        <taxon>Lamiales</taxon>
        <taxon>Pedaliaceae</taxon>
        <taxon>Sesamum</taxon>
    </lineage>
</organism>
<dbReference type="PROSITE" id="PS50865">
    <property type="entry name" value="ZF_MYND_2"/>
    <property type="match status" value="1"/>
</dbReference>